<keyword evidence="6" id="KW-1185">Reference proteome</keyword>
<dbReference type="EMBL" id="JBIYDN010000012">
    <property type="protein sequence ID" value="MFK4444055.1"/>
    <property type="molecule type" value="Genomic_DNA"/>
</dbReference>
<keyword evidence="1" id="KW-0479">Metal-binding</keyword>
<evidence type="ECO:0000313" key="5">
    <source>
        <dbReference type="EMBL" id="MFK4444055.1"/>
    </source>
</evidence>
<dbReference type="Gene3D" id="2.30.40.10">
    <property type="entry name" value="Urease, subunit C, domain 1"/>
    <property type="match status" value="1"/>
</dbReference>
<evidence type="ECO:0000313" key="6">
    <source>
        <dbReference type="Proteomes" id="UP001620514"/>
    </source>
</evidence>
<organism evidence="5 6">
    <name type="scientific">Caballeronia udeis</name>
    <dbReference type="NCBI Taxonomy" id="1232866"/>
    <lineage>
        <taxon>Bacteria</taxon>
        <taxon>Pseudomonadati</taxon>
        <taxon>Pseudomonadota</taxon>
        <taxon>Betaproteobacteria</taxon>
        <taxon>Burkholderiales</taxon>
        <taxon>Burkholderiaceae</taxon>
        <taxon>Caballeronia</taxon>
    </lineage>
</organism>
<keyword evidence="3" id="KW-0862">Zinc</keyword>
<gene>
    <name evidence="5" type="ORF">ABH943_004077</name>
</gene>
<evidence type="ECO:0000256" key="3">
    <source>
        <dbReference type="ARBA" id="ARBA00022833"/>
    </source>
</evidence>
<reference evidence="5 6" key="1">
    <citation type="submission" date="2024-11" db="EMBL/GenBank/DDBJ databases">
        <title>Using genomics to understand microbial adaptation to soil warming.</title>
        <authorList>
            <person name="Deangelis K.M. PhD."/>
        </authorList>
    </citation>
    <scope>NUCLEOTIDE SEQUENCE [LARGE SCALE GENOMIC DNA]</scope>
    <source>
        <strain evidence="5 6">GAS97</strain>
    </source>
</reference>
<comment type="caution">
    <text evidence="5">The sequence shown here is derived from an EMBL/GenBank/DDBJ whole genome shotgun (WGS) entry which is preliminary data.</text>
</comment>
<protein>
    <submittedName>
        <fullName evidence="5">C-terminal processing protease CtpA/Prc</fullName>
    </submittedName>
</protein>
<keyword evidence="5" id="KW-0645">Protease</keyword>
<dbReference type="Pfam" id="PF22039">
    <property type="entry name" value="HUTI_composite_bact"/>
    <property type="match status" value="1"/>
</dbReference>
<feature type="domain" description="Aminodeoxyfutalosine deaminase/Imidazolonepropionase-like composite" evidence="4">
    <location>
        <begin position="35"/>
        <end position="53"/>
    </location>
</feature>
<evidence type="ECO:0000256" key="1">
    <source>
        <dbReference type="ARBA" id="ARBA00022723"/>
    </source>
</evidence>
<evidence type="ECO:0000256" key="2">
    <source>
        <dbReference type="ARBA" id="ARBA00022801"/>
    </source>
</evidence>
<name>A0ABW8MMZ8_9BURK</name>
<evidence type="ECO:0000259" key="4">
    <source>
        <dbReference type="Pfam" id="PF22039"/>
    </source>
</evidence>
<dbReference type="InterPro" id="IPR054418">
    <property type="entry name" value="MQNX/HUTI_composite_N"/>
</dbReference>
<dbReference type="GO" id="GO:0008233">
    <property type="term" value="F:peptidase activity"/>
    <property type="evidence" value="ECO:0007669"/>
    <property type="project" value="UniProtKB-KW"/>
</dbReference>
<dbReference type="InterPro" id="IPR011059">
    <property type="entry name" value="Metal-dep_hydrolase_composite"/>
</dbReference>
<sequence>MTTFKALRADVITFSGDPFLEPAEKCLVHIPDAIVAIDGGRIVDVGPASEVARGCLRASRSSTIRIPLSRPGSSIRTSTIRRRK</sequence>
<dbReference type="Proteomes" id="UP001620514">
    <property type="component" value="Unassembled WGS sequence"/>
</dbReference>
<dbReference type="GO" id="GO:0006508">
    <property type="term" value="P:proteolysis"/>
    <property type="evidence" value="ECO:0007669"/>
    <property type="project" value="UniProtKB-KW"/>
</dbReference>
<dbReference type="SUPFAM" id="SSF51338">
    <property type="entry name" value="Composite domain of metallo-dependent hydrolases"/>
    <property type="match status" value="1"/>
</dbReference>
<keyword evidence="2" id="KW-0378">Hydrolase</keyword>
<dbReference type="RefSeq" id="WP_404609112.1">
    <property type="nucleotide sequence ID" value="NZ_JBIYDN010000012.1"/>
</dbReference>
<proteinExistence type="predicted"/>
<accession>A0ABW8MMZ8</accession>